<dbReference type="RefSeq" id="WP_062171461.1">
    <property type="nucleotide sequence ID" value="NZ_MSRG01000024.1"/>
</dbReference>
<dbReference type="PANTHER" id="PTHR40202">
    <property type="match status" value="1"/>
</dbReference>
<dbReference type="SUPFAM" id="SSF109604">
    <property type="entry name" value="HD-domain/PDEase-like"/>
    <property type="match status" value="1"/>
</dbReference>
<accession>A0A242MR63</accession>
<dbReference type="InterPro" id="IPR017670">
    <property type="entry name" value="Phosphonate_degrad-assoc"/>
</dbReference>
<evidence type="ECO:0000313" key="2">
    <source>
        <dbReference type="Proteomes" id="UP000195221"/>
    </source>
</evidence>
<comment type="caution">
    <text evidence="1">The sequence shown here is derived from an EMBL/GenBank/DDBJ whole genome shotgun (WGS) entry which is preliminary data.</text>
</comment>
<sequence length="191" mass="21090">MALTLPDIRHLFDTYGAMAYSGEPVTQLQHALQSAALAEGAGAEDALVGAAFLHDLGHLLNLQGETPTARGIDDLHQYFALPFLRPLFSDAVLEPIRLHVDAKRCLCAIDADYFSKLSADSVRSLKLQGGVFSEPEAEEFLRKPFAQDALSLRRWDDLAKQPERDTPPLDHYIQLIERLSVQHGATTQADI</sequence>
<dbReference type="PANTHER" id="PTHR40202:SF1">
    <property type="entry name" value="HD DOMAIN-CONTAINING PROTEIN"/>
    <property type="match status" value="1"/>
</dbReference>
<reference evidence="1 2" key="1">
    <citation type="submission" date="2017-03" db="EMBL/GenBank/DDBJ databases">
        <title>Genome analysis of strain PAMC 26577.</title>
        <authorList>
            <person name="Oh H.-M."/>
            <person name="Yang J.-A."/>
        </authorList>
    </citation>
    <scope>NUCLEOTIDE SEQUENCE [LARGE SCALE GENOMIC DNA]</scope>
    <source>
        <strain evidence="1 2">PAMC 26577</strain>
    </source>
</reference>
<dbReference type="AlphaFoldDB" id="A0A242MR63"/>
<gene>
    <name evidence="1" type="ORF">PAMC26577_17160</name>
</gene>
<dbReference type="EMBL" id="NBTZ01000074">
    <property type="protein sequence ID" value="OTP73813.1"/>
    <property type="molecule type" value="Genomic_DNA"/>
</dbReference>
<evidence type="ECO:0000313" key="1">
    <source>
        <dbReference type="EMBL" id="OTP73813.1"/>
    </source>
</evidence>
<dbReference type="NCBIfam" id="TIGR03276">
    <property type="entry name" value="Phn-HD"/>
    <property type="match status" value="1"/>
</dbReference>
<dbReference type="Proteomes" id="UP000195221">
    <property type="component" value="Unassembled WGS sequence"/>
</dbReference>
<organism evidence="1 2">
    <name type="scientific">Caballeronia sordidicola</name>
    <name type="common">Burkholderia sordidicola</name>
    <dbReference type="NCBI Taxonomy" id="196367"/>
    <lineage>
        <taxon>Bacteria</taxon>
        <taxon>Pseudomonadati</taxon>
        <taxon>Pseudomonadota</taxon>
        <taxon>Betaproteobacteria</taxon>
        <taxon>Burkholderiales</taxon>
        <taxon>Burkholderiaceae</taxon>
        <taxon>Caballeronia</taxon>
    </lineage>
</organism>
<name>A0A242MR63_CABSO</name>
<dbReference type="GO" id="GO:0016787">
    <property type="term" value="F:hydrolase activity"/>
    <property type="evidence" value="ECO:0007669"/>
    <property type="project" value="UniProtKB-KW"/>
</dbReference>
<dbReference type="Gene3D" id="1.10.3210.10">
    <property type="entry name" value="Hypothetical protein af1432"/>
    <property type="match status" value="1"/>
</dbReference>
<keyword evidence="1" id="KW-0378">Hydrolase</keyword>
<dbReference type="InterPro" id="IPR052567">
    <property type="entry name" value="OP_Dioxygenase"/>
</dbReference>
<protein>
    <submittedName>
        <fullName evidence="1">HD phosphohydrolase-like protein</fullName>
    </submittedName>
</protein>
<proteinExistence type="predicted"/>